<accession>A0A9W9EWS8</accession>
<dbReference type="AlphaFoldDB" id="A0A9W9EWS8"/>
<feature type="compositionally biased region" description="Basic residues" evidence="2">
    <location>
        <begin position="1014"/>
        <end position="1025"/>
    </location>
</feature>
<dbReference type="GeneID" id="81359582"/>
<feature type="compositionally biased region" description="Basic and acidic residues" evidence="2">
    <location>
        <begin position="1000"/>
        <end position="1013"/>
    </location>
</feature>
<evidence type="ECO:0008006" key="5">
    <source>
        <dbReference type="Google" id="ProtNLM"/>
    </source>
</evidence>
<reference evidence="3" key="1">
    <citation type="submission" date="2022-11" db="EMBL/GenBank/DDBJ databases">
        <authorList>
            <person name="Petersen C."/>
        </authorList>
    </citation>
    <scope>NUCLEOTIDE SEQUENCE</scope>
    <source>
        <strain evidence="3">IBT 30761</strain>
    </source>
</reference>
<dbReference type="OrthoDB" id="10251744at2759"/>
<evidence type="ECO:0000313" key="3">
    <source>
        <dbReference type="EMBL" id="KAJ5089427.1"/>
    </source>
</evidence>
<evidence type="ECO:0000256" key="1">
    <source>
        <dbReference type="SAM" id="Coils"/>
    </source>
</evidence>
<protein>
    <recommendedName>
        <fullName evidence="5">Centrosomin N-terminal motif 1 domain-containing protein</fullName>
    </recommendedName>
</protein>
<feature type="compositionally biased region" description="Polar residues" evidence="2">
    <location>
        <begin position="608"/>
        <end position="624"/>
    </location>
</feature>
<feature type="region of interest" description="Disordered" evidence="2">
    <location>
        <begin position="564"/>
        <end position="630"/>
    </location>
</feature>
<dbReference type="CDD" id="cd14686">
    <property type="entry name" value="bZIP"/>
    <property type="match status" value="1"/>
</dbReference>
<dbReference type="EMBL" id="JAPQKI010000009">
    <property type="protein sequence ID" value="KAJ5089427.1"/>
    <property type="molecule type" value="Genomic_DNA"/>
</dbReference>
<organism evidence="3 4">
    <name type="scientific">Penicillium argentinense</name>
    <dbReference type="NCBI Taxonomy" id="1131581"/>
    <lineage>
        <taxon>Eukaryota</taxon>
        <taxon>Fungi</taxon>
        <taxon>Dikarya</taxon>
        <taxon>Ascomycota</taxon>
        <taxon>Pezizomycotina</taxon>
        <taxon>Eurotiomycetes</taxon>
        <taxon>Eurotiomycetidae</taxon>
        <taxon>Eurotiales</taxon>
        <taxon>Aspergillaceae</taxon>
        <taxon>Penicillium</taxon>
    </lineage>
</organism>
<gene>
    <name evidence="3" type="ORF">N7532_008111</name>
</gene>
<feature type="region of interest" description="Disordered" evidence="2">
    <location>
        <begin position="349"/>
        <end position="383"/>
    </location>
</feature>
<comment type="caution">
    <text evidence="3">The sequence shown here is derived from an EMBL/GenBank/DDBJ whole genome shotgun (WGS) entry which is preliminary data.</text>
</comment>
<feature type="region of interest" description="Disordered" evidence="2">
    <location>
        <begin position="170"/>
        <end position="226"/>
    </location>
</feature>
<feature type="region of interest" description="Disordered" evidence="2">
    <location>
        <begin position="1"/>
        <end position="118"/>
    </location>
</feature>
<feature type="region of interest" description="Disordered" evidence="2">
    <location>
        <begin position="650"/>
        <end position="715"/>
    </location>
</feature>
<evidence type="ECO:0000256" key="2">
    <source>
        <dbReference type="SAM" id="MobiDB-lite"/>
    </source>
</evidence>
<dbReference type="Proteomes" id="UP001149074">
    <property type="component" value="Unassembled WGS sequence"/>
</dbReference>
<reference evidence="3" key="2">
    <citation type="journal article" date="2023" name="IMA Fungus">
        <title>Comparative genomic study of the Penicillium genus elucidates a diverse pangenome and 15 lateral gene transfer events.</title>
        <authorList>
            <person name="Petersen C."/>
            <person name="Sorensen T."/>
            <person name="Nielsen M.R."/>
            <person name="Sondergaard T.E."/>
            <person name="Sorensen J.L."/>
            <person name="Fitzpatrick D.A."/>
            <person name="Frisvad J.C."/>
            <person name="Nielsen K.L."/>
        </authorList>
    </citation>
    <scope>NUCLEOTIDE SEQUENCE</scope>
    <source>
        <strain evidence="3">IBT 30761</strain>
    </source>
</reference>
<keyword evidence="4" id="KW-1185">Reference proteome</keyword>
<dbReference type="RefSeq" id="XP_056471409.1">
    <property type="nucleotide sequence ID" value="XM_056620603.1"/>
</dbReference>
<keyword evidence="1" id="KW-0175">Coiled coil</keyword>
<feature type="compositionally biased region" description="Low complexity" evidence="2">
    <location>
        <begin position="32"/>
        <end position="41"/>
    </location>
</feature>
<feature type="coiled-coil region" evidence="1">
    <location>
        <begin position="255"/>
        <end position="315"/>
    </location>
</feature>
<feature type="compositionally biased region" description="Basic and acidic residues" evidence="2">
    <location>
        <begin position="186"/>
        <end position="212"/>
    </location>
</feature>
<feature type="compositionally biased region" description="Basic and acidic residues" evidence="2">
    <location>
        <begin position="591"/>
        <end position="603"/>
    </location>
</feature>
<feature type="region of interest" description="Disordered" evidence="2">
    <location>
        <begin position="976"/>
        <end position="1025"/>
    </location>
</feature>
<sequence>MDAAKDQNPPRSSAAPSRQSQPSVYHSETAPSARSASSTRRASSKPLPSHVSRKTKHSSGLTPDIFGADQTDRPQHPSLTRVKGRINMNTPPQMSPERSWLKDQSPVRPGTGTPPRSTSKYWFYPMLSMILSGVVGRAELTFELPIETPESGTPTLVNPASSLLQDLLKEQRAHRTSRGPASENWDGSRPRTPENRRVQEDTASEKSQKPKDVLGTTSREQPKEMGVREMDQYVSKITKLNFDLKLEIFHRTQQMGTMEKKLARMQEMEEELQQMQKLEEEVVELRAVNKHNRSLQELNDQLREELQKRDQAVTEAVQLICQLEAKVDALEMGRPISQISLSRLVLDGPNTTSPKSKAALEIPERTSSRRASLKSPDSRTLNKAPSFLRADNKSTATLRSLYAPEVNESHSALSELTTSESYHTMNEILDSESPRLSVLSECSELQPYDTPIKWGQFDQLDLPVRKAPPSTSTFDSYIPPAEKEKQNNGESIDPWTESGPDMSQTIIRRRMDRPSSDASKLPPAPFNLYSAKPAGRSRLDESVFGGARLPPTPDTMSTAHVAGRNGSNGSMAASARRSPKAQQDQWAVGRPLERHRSADELSTRTRRSFNGSDVTGSMQTNCSDTPRLGVLSHDESPTIYPFNTVASKASELLGPGSPNNPAMETSGGHFRRNSRDSKEAAAAAAAAPSVPPYQTPTKTVRQAKSMESESSPPLTPQEWIAAAKQGPRSRKERAHGLHIDQDEREDELPHNVISQAAFHDDGSVDSYPMETDAPGIPTLDMATLNILEQPIAEAPEVPGPVPKPEAEQRRRFSFRPAFLNPAHTPRRLQHPSTAPDLTDEEDEGAPSPIIPKTRNMGGAARRPMSQIITNSAELYSNVPAPIAPSAGFVNENHVHKSFHQSLMETREGHAALPNASATIAGRPTTSHSADHKRRSSLGILGWMKGMGGKRLEHGPSDVVDKFPEFVKDTRPISRLTHESSRFTLGRPGTPESMDAPVVRPRSELTSHSDDQSRRPRYMGRRARRA</sequence>
<feature type="compositionally biased region" description="Low complexity" evidence="2">
    <location>
        <begin position="9"/>
        <end position="23"/>
    </location>
</feature>
<name>A0A9W9EWS8_9EURO</name>
<feature type="region of interest" description="Disordered" evidence="2">
    <location>
        <begin position="468"/>
        <end position="533"/>
    </location>
</feature>
<evidence type="ECO:0000313" key="4">
    <source>
        <dbReference type="Proteomes" id="UP001149074"/>
    </source>
</evidence>
<feature type="region of interest" description="Disordered" evidence="2">
    <location>
        <begin position="822"/>
        <end position="860"/>
    </location>
</feature>
<proteinExistence type="predicted"/>